<evidence type="ECO:0000259" key="5">
    <source>
        <dbReference type="PROSITE" id="PS50043"/>
    </source>
</evidence>
<dbReference type="SUPFAM" id="SSF52540">
    <property type="entry name" value="P-loop containing nucleoside triphosphate hydrolases"/>
    <property type="match status" value="1"/>
</dbReference>
<name>A0A4Q8AHF0_9MICO</name>
<evidence type="ECO:0000256" key="1">
    <source>
        <dbReference type="ARBA" id="ARBA00023015"/>
    </source>
</evidence>
<dbReference type="PANTHER" id="PTHR44688">
    <property type="entry name" value="DNA-BINDING TRANSCRIPTIONAL ACTIVATOR DEVR_DOSR"/>
    <property type="match status" value="1"/>
</dbReference>
<organism evidence="6 7">
    <name type="scientific">Microterricola gilva</name>
    <dbReference type="NCBI Taxonomy" id="393267"/>
    <lineage>
        <taxon>Bacteria</taxon>
        <taxon>Bacillati</taxon>
        <taxon>Actinomycetota</taxon>
        <taxon>Actinomycetes</taxon>
        <taxon>Micrococcales</taxon>
        <taxon>Microbacteriaceae</taxon>
        <taxon>Microterricola</taxon>
    </lineage>
</organism>
<dbReference type="InterPro" id="IPR000792">
    <property type="entry name" value="Tscrpt_reg_LuxR_C"/>
</dbReference>
<feature type="region of interest" description="Disordered" evidence="4">
    <location>
        <begin position="1"/>
        <end position="26"/>
    </location>
</feature>
<dbReference type="PRINTS" id="PR00038">
    <property type="entry name" value="HTHLUXR"/>
</dbReference>
<dbReference type="SMART" id="SM00421">
    <property type="entry name" value="HTH_LUXR"/>
    <property type="match status" value="1"/>
</dbReference>
<feature type="domain" description="HTH luxR-type" evidence="5">
    <location>
        <begin position="797"/>
        <end position="862"/>
    </location>
</feature>
<dbReference type="Gene3D" id="3.40.50.300">
    <property type="entry name" value="P-loop containing nucleotide triphosphate hydrolases"/>
    <property type="match status" value="1"/>
</dbReference>
<dbReference type="InterPro" id="IPR027417">
    <property type="entry name" value="P-loop_NTPase"/>
</dbReference>
<dbReference type="GO" id="GO:0003677">
    <property type="term" value="F:DNA binding"/>
    <property type="evidence" value="ECO:0007669"/>
    <property type="project" value="UniProtKB-KW"/>
</dbReference>
<dbReference type="Gene3D" id="1.10.10.10">
    <property type="entry name" value="Winged helix-like DNA-binding domain superfamily/Winged helix DNA-binding domain"/>
    <property type="match status" value="1"/>
</dbReference>
<dbReference type="OrthoDB" id="3178268at2"/>
<evidence type="ECO:0000313" key="7">
    <source>
        <dbReference type="Proteomes" id="UP000291483"/>
    </source>
</evidence>
<comment type="caution">
    <text evidence="6">The sequence shown here is derived from an EMBL/GenBank/DDBJ whole genome shotgun (WGS) entry which is preliminary data.</text>
</comment>
<accession>A0A4Q8AHF0</accession>
<proteinExistence type="predicted"/>
<evidence type="ECO:0000256" key="4">
    <source>
        <dbReference type="SAM" id="MobiDB-lite"/>
    </source>
</evidence>
<dbReference type="Proteomes" id="UP000291483">
    <property type="component" value="Unassembled WGS sequence"/>
</dbReference>
<keyword evidence="7" id="KW-1185">Reference proteome</keyword>
<dbReference type="EMBL" id="SHLC01000001">
    <property type="protein sequence ID" value="RZU63778.1"/>
    <property type="molecule type" value="Genomic_DNA"/>
</dbReference>
<protein>
    <submittedName>
        <fullName evidence="6">ATP/maltotriose-dependent transcriptional regulator MalT</fullName>
    </submittedName>
</protein>
<feature type="compositionally biased region" description="Gly residues" evidence="4">
    <location>
        <begin position="14"/>
        <end position="23"/>
    </location>
</feature>
<keyword evidence="1" id="KW-0805">Transcription regulation</keyword>
<dbReference type="PROSITE" id="PS50043">
    <property type="entry name" value="HTH_LUXR_2"/>
    <property type="match status" value="1"/>
</dbReference>
<keyword evidence="3" id="KW-0804">Transcription</keyword>
<dbReference type="AlphaFoldDB" id="A0A4Q8AHF0"/>
<dbReference type="CDD" id="cd06170">
    <property type="entry name" value="LuxR_C_like"/>
    <property type="match status" value="1"/>
</dbReference>
<keyword evidence="2" id="KW-0238">DNA-binding</keyword>
<dbReference type="SUPFAM" id="SSF46894">
    <property type="entry name" value="C-terminal effector domain of the bipartite response regulators"/>
    <property type="match status" value="1"/>
</dbReference>
<dbReference type="PROSITE" id="PS00622">
    <property type="entry name" value="HTH_LUXR_1"/>
    <property type="match status" value="1"/>
</dbReference>
<dbReference type="RefSeq" id="WP_130504405.1">
    <property type="nucleotide sequence ID" value="NZ_SHLC01000001.1"/>
</dbReference>
<dbReference type="PANTHER" id="PTHR44688:SF16">
    <property type="entry name" value="DNA-BINDING TRANSCRIPTIONAL ACTIVATOR DEVR_DOSR"/>
    <property type="match status" value="1"/>
</dbReference>
<dbReference type="InterPro" id="IPR036388">
    <property type="entry name" value="WH-like_DNA-bd_sf"/>
</dbReference>
<dbReference type="GO" id="GO:0006355">
    <property type="term" value="P:regulation of DNA-templated transcription"/>
    <property type="evidence" value="ECO:0007669"/>
    <property type="project" value="InterPro"/>
</dbReference>
<evidence type="ECO:0000313" key="6">
    <source>
        <dbReference type="EMBL" id="RZU63778.1"/>
    </source>
</evidence>
<dbReference type="InterPro" id="IPR016032">
    <property type="entry name" value="Sig_transdc_resp-reg_C-effctor"/>
</dbReference>
<reference evidence="6 7" key="1">
    <citation type="submission" date="2019-02" db="EMBL/GenBank/DDBJ databases">
        <title>Sequencing the genomes of 1000 actinobacteria strains.</title>
        <authorList>
            <person name="Klenk H.-P."/>
        </authorList>
    </citation>
    <scope>NUCLEOTIDE SEQUENCE [LARGE SCALE GENOMIC DNA]</scope>
    <source>
        <strain evidence="6 7">DSM 18319</strain>
    </source>
</reference>
<sequence length="868" mass="91518">MPGTTSIIEHPGDVGDGFSGSGPGSATATRHAAWDLLDGPEALVVIRALPGMGKTRLVRSWVEERRRRGGDDVLFLSARELGAPLRDVLRDDPCRIVVIDDADALSRAELAELYAQLLADAILKVVVCVATLGGLRGANAPDGLAVRELGAAHLKISPEQMPAALAHWTDGTVSAEWAPAIHELSDGWPGLARLLASEMAQPSTEPTVGERVDPAELIAVPPVANWIRAALDAAIADAAARSVLRRMSLAPVLVPRHLELMATHDGAAVDDALVRALAELGLFDQARAGDGHGRLRLVPGVRAVVHHDTRSTHSAEYRRWNRLFADGLVSHGGRDEIWIALTHARAGEDWDRMATLWPRHSLGLLNRNFAASVAAYSSLPDEAVQQHPGLRLAQVVLASIGASSGDGAGIWLRSATGTARKLASALTAVPTADGLIGLLSAVVVHQRVTGTIEAARDTANNVESELELRAGRGDLPTDANRAWWQLQRAVTLLLLDELAESIALATDAYELAVGAGIDAEHVTANATSHLALCNVLLGSEREAAEWLALGAPTGATRWHDSVTRAPARVAETLLATERLERQRAAGAVAAMGNGAGPLEMWPFIATAAARHELTFGDPVVMLAEFDRVERAQTLIGRIGTGGGALMLARTRADGLIASGEAGRAVDVLETAGNELYGAKAEEIPELLLPLARAQLYGGQSKKAARLALRAVNSTRVWHGDQLEAYFVAAEAQLRVGAKQGAAATFARAHALATRRNNWRAYLTIPTASLRTLLAAIGAALPDAAEAGIRAATPFYPESESIAELSGRETVVLGALADGGSTASIAASLSVSPNTVKSQIASIYAKLGVRDRAAALVVAERRGLIRRRD</sequence>
<evidence type="ECO:0000256" key="2">
    <source>
        <dbReference type="ARBA" id="ARBA00023125"/>
    </source>
</evidence>
<dbReference type="Pfam" id="PF00196">
    <property type="entry name" value="GerE"/>
    <property type="match status" value="1"/>
</dbReference>
<gene>
    <name evidence="6" type="ORF">EV379_0067</name>
</gene>
<evidence type="ECO:0000256" key="3">
    <source>
        <dbReference type="ARBA" id="ARBA00023163"/>
    </source>
</evidence>